<dbReference type="EMBL" id="CM046393">
    <property type="protein sequence ID" value="KAI8550446.1"/>
    <property type="molecule type" value="Genomic_DNA"/>
</dbReference>
<evidence type="ECO:0000313" key="1">
    <source>
        <dbReference type="EMBL" id="KAI8550446.1"/>
    </source>
</evidence>
<name>A0ACC0NC37_RHOML</name>
<dbReference type="Proteomes" id="UP001062846">
    <property type="component" value="Chromosome 6"/>
</dbReference>
<evidence type="ECO:0000313" key="2">
    <source>
        <dbReference type="Proteomes" id="UP001062846"/>
    </source>
</evidence>
<keyword evidence="2" id="KW-1185">Reference proteome</keyword>
<comment type="caution">
    <text evidence="1">The sequence shown here is derived from an EMBL/GenBank/DDBJ whole genome shotgun (WGS) entry which is preliminary data.</text>
</comment>
<proteinExistence type="predicted"/>
<organism evidence="1 2">
    <name type="scientific">Rhododendron molle</name>
    <name type="common">Chinese azalea</name>
    <name type="synonym">Azalea mollis</name>
    <dbReference type="NCBI Taxonomy" id="49168"/>
    <lineage>
        <taxon>Eukaryota</taxon>
        <taxon>Viridiplantae</taxon>
        <taxon>Streptophyta</taxon>
        <taxon>Embryophyta</taxon>
        <taxon>Tracheophyta</taxon>
        <taxon>Spermatophyta</taxon>
        <taxon>Magnoliopsida</taxon>
        <taxon>eudicotyledons</taxon>
        <taxon>Gunneridae</taxon>
        <taxon>Pentapetalae</taxon>
        <taxon>asterids</taxon>
        <taxon>Ericales</taxon>
        <taxon>Ericaceae</taxon>
        <taxon>Ericoideae</taxon>
        <taxon>Rhodoreae</taxon>
        <taxon>Rhododendron</taxon>
    </lineage>
</organism>
<sequence length="506" mass="57288">MAQFRNHELEYMVEDYYDMTDFDDNSFDEDTDSPKNGPDESLDSDFEDDFDLTKPRTDTSALEARNGKDIQGIPWERLNFTRDKYRETRLNQYKNYENLSRCREELEKECKQVEKGHNFYDFQFNTRLVKSTIVHFQVQTLSTDSKASVFIRIIWKLLRNLLCSFCYSDSLQANIDIAVELGCCQHNFVASFLRNLLWATSKHDVYLMQNYSVMHWSSLRRSGKEVLNVAKPIVPTLKYPGSMAQTLSRVQISTMAVKDNLLAAGGFQGELICKYLNQSGVAFSTKITTDENAITNAVDICHSPTGSVRVITANNDAQVRVFDAGNFMCLNRFCFPWSVNNTSVSPDGKLLAVLGDSSECLVADAQSGKVLGNLKGHLDYSFSSAWHPDGRILATGNQDTTCRLWDIRNLSQSVSVLKGRMGAIRAIRFTSDGRFMAMAEPADFVHIFDTKCDYVKGQEIDLFGEIAGISFSPDSEALFVGVADRTYGSLLEFNRRHYNCYLDSLL</sequence>
<protein>
    <submittedName>
        <fullName evidence="1">Uncharacterized protein</fullName>
    </submittedName>
</protein>
<reference evidence="1" key="1">
    <citation type="submission" date="2022-02" db="EMBL/GenBank/DDBJ databases">
        <title>Plant Genome Project.</title>
        <authorList>
            <person name="Zhang R.-G."/>
        </authorList>
    </citation>
    <scope>NUCLEOTIDE SEQUENCE</scope>
    <source>
        <strain evidence="1">AT1</strain>
    </source>
</reference>
<gene>
    <name evidence="1" type="ORF">RHMOL_Rhmol06G0107600</name>
</gene>
<accession>A0ACC0NC37</accession>